<dbReference type="RefSeq" id="WP_405339862.1">
    <property type="nucleotide sequence ID" value="NZ_JBANFI010000005.1"/>
</dbReference>
<accession>A0ABW8PYG7</accession>
<sequence>MVINTSHLQPSFTSLARPKSATSAETSSAFAAELSAAAPALPRQEVQPTQLHAQQQSEEAFWSQLAFNSAPNEEAAEEEEAVLNYRTNEKQFRPPLPISFAFGIPRPRAVAVMMRHPIVGNEAPASRAQAILETLQLAATDRLPYLKGAGFYVAA</sequence>
<proteinExistence type="predicted"/>
<dbReference type="EMBL" id="JBANFI010000005">
    <property type="protein sequence ID" value="MFK7161300.1"/>
    <property type="molecule type" value="Genomic_DNA"/>
</dbReference>
<reference evidence="1 2" key="1">
    <citation type="submission" date="2024-02" db="EMBL/GenBank/DDBJ databases">
        <title>Marinospirillum sp. MEB 164 isolated from Lonar lake sediment.</title>
        <authorList>
            <person name="Joshi A."/>
            <person name="Thite S."/>
        </authorList>
    </citation>
    <scope>NUCLEOTIDE SEQUENCE [LARGE SCALE GENOMIC DNA]</scope>
    <source>
        <strain evidence="1 2">MEB164</strain>
    </source>
</reference>
<keyword evidence="2" id="KW-1185">Reference proteome</keyword>
<gene>
    <name evidence="1" type="ORF">V6U78_09655</name>
</gene>
<dbReference type="Proteomes" id="UP001621714">
    <property type="component" value="Unassembled WGS sequence"/>
</dbReference>
<organism evidence="1 2">
    <name type="scientific">Marinospirillum alkalitolerans</name>
    <dbReference type="NCBI Taxonomy" id="3123374"/>
    <lineage>
        <taxon>Bacteria</taxon>
        <taxon>Pseudomonadati</taxon>
        <taxon>Pseudomonadota</taxon>
        <taxon>Gammaproteobacteria</taxon>
        <taxon>Oceanospirillales</taxon>
        <taxon>Oceanospirillaceae</taxon>
        <taxon>Marinospirillum</taxon>
    </lineage>
</organism>
<name>A0ABW8PYG7_9GAMM</name>
<evidence type="ECO:0000313" key="2">
    <source>
        <dbReference type="Proteomes" id="UP001621714"/>
    </source>
</evidence>
<protein>
    <submittedName>
        <fullName evidence="1">Uncharacterized protein</fullName>
    </submittedName>
</protein>
<comment type="caution">
    <text evidence="1">The sequence shown here is derived from an EMBL/GenBank/DDBJ whole genome shotgun (WGS) entry which is preliminary data.</text>
</comment>
<evidence type="ECO:0000313" key="1">
    <source>
        <dbReference type="EMBL" id="MFK7161300.1"/>
    </source>
</evidence>